<accession>A0A8X7CMD4</accession>
<dbReference type="AlphaFoldDB" id="A0A8X7CMD4"/>
<evidence type="ECO:0000313" key="2">
    <source>
        <dbReference type="Proteomes" id="UP000886998"/>
    </source>
</evidence>
<evidence type="ECO:0000313" key="1">
    <source>
        <dbReference type="EMBL" id="GFY73086.1"/>
    </source>
</evidence>
<name>A0A8X7CMD4_9ARAC</name>
<gene>
    <name evidence="1" type="ORF">TNIN_138251</name>
</gene>
<organism evidence="1 2">
    <name type="scientific">Trichonephila inaurata madagascariensis</name>
    <dbReference type="NCBI Taxonomy" id="2747483"/>
    <lineage>
        <taxon>Eukaryota</taxon>
        <taxon>Metazoa</taxon>
        <taxon>Ecdysozoa</taxon>
        <taxon>Arthropoda</taxon>
        <taxon>Chelicerata</taxon>
        <taxon>Arachnida</taxon>
        <taxon>Araneae</taxon>
        <taxon>Araneomorphae</taxon>
        <taxon>Entelegynae</taxon>
        <taxon>Araneoidea</taxon>
        <taxon>Nephilidae</taxon>
        <taxon>Trichonephila</taxon>
        <taxon>Trichonephila inaurata</taxon>
    </lineage>
</organism>
<dbReference type="EMBL" id="BMAV01019827">
    <property type="protein sequence ID" value="GFY73086.1"/>
    <property type="molecule type" value="Genomic_DNA"/>
</dbReference>
<reference evidence="1" key="1">
    <citation type="submission" date="2020-08" db="EMBL/GenBank/DDBJ databases">
        <title>Multicomponent nature underlies the extraordinary mechanical properties of spider dragline silk.</title>
        <authorList>
            <person name="Kono N."/>
            <person name="Nakamura H."/>
            <person name="Mori M."/>
            <person name="Yoshida Y."/>
            <person name="Ohtoshi R."/>
            <person name="Malay A.D."/>
            <person name="Moran D.A.P."/>
            <person name="Tomita M."/>
            <person name="Numata K."/>
            <person name="Arakawa K."/>
        </authorList>
    </citation>
    <scope>NUCLEOTIDE SEQUENCE</scope>
</reference>
<comment type="caution">
    <text evidence="1">The sequence shown here is derived from an EMBL/GenBank/DDBJ whole genome shotgun (WGS) entry which is preliminary data.</text>
</comment>
<protein>
    <submittedName>
        <fullName evidence="1">Uncharacterized protein</fullName>
    </submittedName>
</protein>
<dbReference type="Proteomes" id="UP000886998">
    <property type="component" value="Unassembled WGS sequence"/>
</dbReference>
<proteinExistence type="predicted"/>
<sequence length="77" mass="9022">MEDIFLRSYGFELEHICDNVTYSENHNKGKLSTNGYFTHASLCSISHHRRCNAKTLQIWSRFKMSQNMDSPKLHKGM</sequence>
<keyword evidence="2" id="KW-1185">Reference proteome</keyword>